<sequence>MCQGISGGKYQQHTVMLKLCNNSKNIDYVHGTNIICTKGNITKFDDVKTLINIVTRPTSEYSRKVIDRKERTEKELFKKYRCLTINNEQCVTKNHTFQLQVEWILSDEEEKYTRETPDIEDTYTCKCNSSNMAENLYCNGTVYKYFSNNRTMFLQDLKNSSDALYECETDSHDMLRIPIPSSDNESKPFTHLKRRRRIEIGQAISYKANRASKASITDERGNGSLMFQHSNNNQNFEQTRSADRLRVEEMKTTTECNTETPILNYIDLQFKSGTTGPKFVIHGSTDKTPYADIDLTIKADPLPESDSSDDDETNHNDEFLTLNDIQKLREPV</sequence>
<protein>
    <submittedName>
        <fullName evidence="2">Uncharacterized protein</fullName>
    </submittedName>
</protein>
<proteinExistence type="predicted"/>
<evidence type="ECO:0000256" key="1">
    <source>
        <dbReference type="SAM" id="MobiDB-lite"/>
    </source>
</evidence>
<name>A0A8B6GTE1_MYTGA</name>
<accession>A0A8B6GTE1</accession>
<organism evidence="2 3">
    <name type="scientific">Mytilus galloprovincialis</name>
    <name type="common">Mediterranean mussel</name>
    <dbReference type="NCBI Taxonomy" id="29158"/>
    <lineage>
        <taxon>Eukaryota</taxon>
        <taxon>Metazoa</taxon>
        <taxon>Spiralia</taxon>
        <taxon>Lophotrochozoa</taxon>
        <taxon>Mollusca</taxon>
        <taxon>Bivalvia</taxon>
        <taxon>Autobranchia</taxon>
        <taxon>Pteriomorphia</taxon>
        <taxon>Mytilida</taxon>
        <taxon>Mytiloidea</taxon>
        <taxon>Mytilidae</taxon>
        <taxon>Mytilinae</taxon>
        <taxon>Mytilus</taxon>
    </lineage>
</organism>
<dbReference type="AlphaFoldDB" id="A0A8B6GTE1"/>
<reference evidence="2" key="1">
    <citation type="submission" date="2018-11" db="EMBL/GenBank/DDBJ databases">
        <authorList>
            <person name="Alioto T."/>
            <person name="Alioto T."/>
        </authorList>
    </citation>
    <scope>NUCLEOTIDE SEQUENCE</scope>
</reference>
<evidence type="ECO:0000313" key="3">
    <source>
        <dbReference type="Proteomes" id="UP000596742"/>
    </source>
</evidence>
<gene>
    <name evidence="2" type="ORF">MGAL_10B056239</name>
</gene>
<evidence type="ECO:0000313" key="2">
    <source>
        <dbReference type="EMBL" id="VDI68972.1"/>
    </source>
</evidence>
<dbReference type="OrthoDB" id="6125887at2759"/>
<comment type="caution">
    <text evidence="2">The sequence shown here is derived from an EMBL/GenBank/DDBJ whole genome shotgun (WGS) entry which is preliminary data.</text>
</comment>
<dbReference type="EMBL" id="UYJE01008974">
    <property type="protein sequence ID" value="VDI68972.1"/>
    <property type="molecule type" value="Genomic_DNA"/>
</dbReference>
<feature type="region of interest" description="Disordered" evidence="1">
    <location>
        <begin position="211"/>
        <end position="230"/>
    </location>
</feature>
<feature type="region of interest" description="Disordered" evidence="1">
    <location>
        <begin position="299"/>
        <end position="332"/>
    </location>
</feature>
<dbReference type="Proteomes" id="UP000596742">
    <property type="component" value="Unassembled WGS sequence"/>
</dbReference>
<keyword evidence="3" id="KW-1185">Reference proteome</keyword>